<dbReference type="Pfam" id="PF12802">
    <property type="entry name" value="MarR_2"/>
    <property type="match status" value="1"/>
</dbReference>
<dbReference type="SMART" id="SM00347">
    <property type="entry name" value="HTH_MARR"/>
    <property type="match status" value="1"/>
</dbReference>
<dbReference type="InterPro" id="IPR036388">
    <property type="entry name" value="WH-like_DNA-bd_sf"/>
</dbReference>
<feature type="domain" description="HTH marR-type" evidence="2">
    <location>
        <begin position="30"/>
        <end position="134"/>
    </location>
</feature>
<dbReference type="RefSeq" id="WP_204501967.1">
    <property type="nucleotide sequence ID" value="NZ_JAFBDR010000030.1"/>
</dbReference>
<sequence length="146" mass="16711">MEQNGNSNLISSWLTLTSTYTTISNELEAAMQREHQLSLKEFYVLLFLNKAPEKKLKLQQLQNMVGLSQSAMSRLVARFEAKGCGALKRESCPHDRRNIYTSITEIGKNKFEGALITFQKTLASELHQTDFQNKLEDLLLQNQKNM</sequence>
<dbReference type="PANTHER" id="PTHR33164">
    <property type="entry name" value="TRANSCRIPTIONAL REGULATOR, MARR FAMILY"/>
    <property type="match status" value="1"/>
</dbReference>
<dbReference type="SUPFAM" id="SSF46785">
    <property type="entry name" value="Winged helix' DNA-binding domain"/>
    <property type="match status" value="1"/>
</dbReference>
<dbReference type="InterPro" id="IPR036390">
    <property type="entry name" value="WH_DNA-bd_sf"/>
</dbReference>
<keyword evidence="1 3" id="KW-0238">DNA-binding</keyword>
<evidence type="ECO:0000313" key="4">
    <source>
        <dbReference type="Proteomes" id="UP001296943"/>
    </source>
</evidence>
<accession>A0ABS2N5C2</accession>
<organism evidence="3 4">
    <name type="scientific">Aquibacillus albus</name>
    <dbReference type="NCBI Taxonomy" id="1168171"/>
    <lineage>
        <taxon>Bacteria</taxon>
        <taxon>Bacillati</taxon>
        <taxon>Bacillota</taxon>
        <taxon>Bacilli</taxon>
        <taxon>Bacillales</taxon>
        <taxon>Bacillaceae</taxon>
        <taxon>Aquibacillus</taxon>
    </lineage>
</organism>
<gene>
    <name evidence="3" type="ORF">JOC48_003878</name>
</gene>
<dbReference type="Gene3D" id="1.10.10.10">
    <property type="entry name" value="Winged helix-like DNA-binding domain superfamily/Winged helix DNA-binding domain"/>
    <property type="match status" value="1"/>
</dbReference>
<comment type="caution">
    <text evidence="3">The sequence shown here is derived from an EMBL/GenBank/DDBJ whole genome shotgun (WGS) entry which is preliminary data.</text>
</comment>
<evidence type="ECO:0000259" key="2">
    <source>
        <dbReference type="SMART" id="SM00347"/>
    </source>
</evidence>
<dbReference type="InterPro" id="IPR000835">
    <property type="entry name" value="HTH_MarR-typ"/>
</dbReference>
<reference evidence="3 4" key="1">
    <citation type="submission" date="2021-01" db="EMBL/GenBank/DDBJ databases">
        <title>Genomic Encyclopedia of Type Strains, Phase IV (KMG-IV): sequencing the most valuable type-strain genomes for metagenomic binning, comparative biology and taxonomic classification.</title>
        <authorList>
            <person name="Goeker M."/>
        </authorList>
    </citation>
    <scope>NUCLEOTIDE SEQUENCE [LARGE SCALE GENOMIC DNA]</scope>
    <source>
        <strain evidence="3 4">DSM 23711</strain>
    </source>
</reference>
<evidence type="ECO:0000256" key="1">
    <source>
        <dbReference type="ARBA" id="ARBA00023125"/>
    </source>
</evidence>
<dbReference type="EMBL" id="JAFBDR010000030">
    <property type="protein sequence ID" value="MBM7573316.1"/>
    <property type="molecule type" value="Genomic_DNA"/>
</dbReference>
<name>A0ABS2N5C2_9BACI</name>
<keyword evidence="4" id="KW-1185">Reference proteome</keyword>
<dbReference type="PANTHER" id="PTHR33164:SF99">
    <property type="entry name" value="MARR FAMILY REGULATORY PROTEIN"/>
    <property type="match status" value="1"/>
</dbReference>
<protein>
    <submittedName>
        <fullName evidence="3">DNA-binding MarR family transcriptional regulator</fullName>
    </submittedName>
</protein>
<dbReference type="InterPro" id="IPR039422">
    <property type="entry name" value="MarR/SlyA-like"/>
</dbReference>
<evidence type="ECO:0000313" key="3">
    <source>
        <dbReference type="EMBL" id="MBM7573316.1"/>
    </source>
</evidence>
<dbReference type="GO" id="GO:0003677">
    <property type="term" value="F:DNA binding"/>
    <property type="evidence" value="ECO:0007669"/>
    <property type="project" value="UniProtKB-KW"/>
</dbReference>
<dbReference type="Proteomes" id="UP001296943">
    <property type="component" value="Unassembled WGS sequence"/>
</dbReference>
<proteinExistence type="predicted"/>